<reference evidence="2" key="1">
    <citation type="submission" date="2007-04" db="EMBL/GenBank/DDBJ databases">
        <title>Annotation of Pediculus humanus corporis strain USDA.</title>
        <authorList>
            <person name="Kirkness E."/>
            <person name="Hannick L."/>
            <person name="Hass B."/>
            <person name="Bruggner R."/>
            <person name="Lawson D."/>
            <person name="Bidwell S."/>
            <person name="Joardar V."/>
            <person name="Caler E."/>
            <person name="Walenz B."/>
            <person name="Inman J."/>
            <person name="Schobel S."/>
            <person name="Galinsky K."/>
            <person name="Amedeo P."/>
            <person name="Strausberg R."/>
        </authorList>
    </citation>
    <scope>NUCLEOTIDE SEQUENCE</scope>
    <source>
        <strain evidence="2">USDA</strain>
    </source>
</reference>
<dbReference type="eggNOG" id="KOG1721">
    <property type="taxonomic scope" value="Eukaryota"/>
</dbReference>
<reference evidence="2" key="2">
    <citation type="submission" date="2007-04" db="EMBL/GenBank/DDBJ databases">
        <title>The genome of the human body louse.</title>
        <authorList>
            <consortium name="The Human Body Louse Genome Consortium"/>
            <person name="Kirkness E."/>
            <person name="Walenz B."/>
            <person name="Hass B."/>
            <person name="Bruggner R."/>
            <person name="Strausberg R."/>
        </authorList>
    </citation>
    <scope>NUCLEOTIDE SEQUENCE</scope>
    <source>
        <strain evidence="2">USDA</strain>
    </source>
</reference>
<accession>E0VYX9</accession>
<dbReference type="KEGG" id="phu:Phum_PHUM521410"/>
<dbReference type="OrthoDB" id="6354171at2759"/>
<evidence type="ECO:0000313" key="4">
    <source>
        <dbReference type="Proteomes" id="UP000009046"/>
    </source>
</evidence>
<evidence type="ECO:0000313" key="2">
    <source>
        <dbReference type="EMBL" id="EEB18585.1"/>
    </source>
</evidence>
<dbReference type="STRING" id="121224.E0VYX9"/>
<dbReference type="GO" id="GO:0005634">
    <property type="term" value="C:nucleus"/>
    <property type="evidence" value="ECO:0007669"/>
    <property type="project" value="TreeGrafter"/>
</dbReference>
<dbReference type="PANTHER" id="PTHR46664">
    <property type="entry name" value="ATM INTERACTOR"/>
    <property type="match status" value="1"/>
</dbReference>
<dbReference type="RefSeq" id="XP_002431323.1">
    <property type="nucleotide sequence ID" value="XM_002431278.1"/>
</dbReference>
<dbReference type="VEuPathDB" id="VectorBase:PHUM521410"/>
<organism>
    <name type="scientific">Pediculus humanus subsp. corporis</name>
    <name type="common">Body louse</name>
    <dbReference type="NCBI Taxonomy" id="121224"/>
    <lineage>
        <taxon>Eukaryota</taxon>
        <taxon>Metazoa</taxon>
        <taxon>Ecdysozoa</taxon>
        <taxon>Arthropoda</taxon>
        <taxon>Hexapoda</taxon>
        <taxon>Insecta</taxon>
        <taxon>Pterygota</taxon>
        <taxon>Neoptera</taxon>
        <taxon>Paraneoptera</taxon>
        <taxon>Psocodea</taxon>
        <taxon>Troctomorpha</taxon>
        <taxon>Phthiraptera</taxon>
        <taxon>Anoplura</taxon>
        <taxon>Pediculidae</taxon>
        <taxon>Pediculus</taxon>
    </lineage>
</organism>
<dbReference type="PROSITE" id="PS00028">
    <property type="entry name" value="ZINC_FINGER_C2H2_1"/>
    <property type="match status" value="1"/>
</dbReference>
<dbReference type="GO" id="GO:0000981">
    <property type="term" value="F:DNA-binding transcription factor activity, RNA polymerase II-specific"/>
    <property type="evidence" value="ECO:0007669"/>
    <property type="project" value="TreeGrafter"/>
</dbReference>
<evidence type="ECO:0000259" key="1">
    <source>
        <dbReference type="PROSITE" id="PS00028"/>
    </source>
</evidence>
<dbReference type="InParanoid" id="E0VYX9"/>
<evidence type="ECO:0000313" key="3">
    <source>
        <dbReference type="EnsemblMetazoa" id="PHUM521410-PA"/>
    </source>
</evidence>
<dbReference type="PANTHER" id="PTHR46664:SF1">
    <property type="entry name" value="ATM INTERACTOR"/>
    <property type="match status" value="1"/>
</dbReference>
<dbReference type="AlphaFoldDB" id="E0VYX9"/>
<dbReference type="CTD" id="8231705"/>
<dbReference type="Proteomes" id="UP000009046">
    <property type="component" value="Unassembled WGS sequence"/>
</dbReference>
<sequence>MNSDNILEVFPTAEELSLVRTKIKCPQTGCESVFLSTSNLNMHLIKRHKIANNGLTKKSEMQFFCPVESCSYFKKSKKHFTKLKYLKQHFLKVHASKDLSCNKCEKKFSTEAFKSSHMKHCGKLFTCTCGLNYTSSEAILTHCKRKGKGHIFLEEKNKNVSDNNNYDVNFTTETKTMGKKPERLIYPKLSNEMSFPIHYIAAVALSELSLPCNLSKVVDKGIQTDLSDLASVKNHKNNTILFKTEKKRKNSQHTQTISKLKKLKISTQTQTSIDYLKPKNKNNVKTIIRKKKKSMETQTKDYLKSPEKFTTKLQYSLESSCDQWTNTIPMDSSVKNEILLESNNKSDILEEIKEVNESAILVKNNEKKWIWDNHFFVHQDKVLSSEESKGEDPKSELLNIATELNNLYNKEMNLAEFTPLSEKNKNQCLSEQGSDSQMFDLNKLCNIETQTEIDTFLMECGGDEAFTLCSTTETQTTDDFDSLLYSNMCTQTCEEVDLLFNFNFVNNQTQTSWPELNDCSEIN</sequence>
<dbReference type="GeneID" id="8231705"/>
<dbReference type="InterPro" id="IPR055303">
    <property type="entry name" value="ATMIN"/>
</dbReference>
<protein>
    <recommendedName>
        <fullName evidence="1">C2H2-type domain-containing protein</fullName>
    </recommendedName>
</protein>
<keyword evidence="4" id="KW-1185">Reference proteome</keyword>
<dbReference type="GO" id="GO:0000976">
    <property type="term" value="F:transcription cis-regulatory region binding"/>
    <property type="evidence" value="ECO:0007669"/>
    <property type="project" value="InterPro"/>
</dbReference>
<feature type="domain" description="C2H2-type" evidence="1">
    <location>
        <begin position="25"/>
        <end position="48"/>
    </location>
</feature>
<dbReference type="HOGENOM" id="CLU_500909_0_0_1"/>
<dbReference type="Gene3D" id="3.30.160.60">
    <property type="entry name" value="Classic Zinc Finger"/>
    <property type="match status" value="1"/>
</dbReference>
<dbReference type="InterPro" id="IPR013087">
    <property type="entry name" value="Znf_C2H2_type"/>
</dbReference>
<name>E0VYX9_PEDHC</name>
<dbReference type="SMART" id="SM00355">
    <property type="entry name" value="ZnF_C2H2"/>
    <property type="match status" value="3"/>
</dbReference>
<dbReference type="EnsemblMetazoa" id="PHUM521410-RA">
    <property type="protein sequence ID" value="PHUM521410-PA"/>
    <property type="gene ID" value="PHUM521410"/>
</dbReference>
<proteinExistence type="predicted"/>
<gene>
    <name evidence="3" type="primary">8231705</name>
    <name evidence="2" type="ORF">Phum_PHUM521410</name>
</gene>
<dbReference type="EMBL" id="DS235848">
    <property type="protein sequence ID" value="EEB18585.1"/>
    <property type="molecule type" value="Genomic_DNA"/>
</dbReference>
<reference evidence="3" key="3">
    <citation type="submission" date="2020-05" db="UniProtKB">
        <authorList>
            <consortium name="EnsemblMetazoa"/>
        </authorList>
    </citation>
    <scope>IDENTIFICATION</scope>
    <source>
        <strain evidence="3">USDA</strain>
    </source>
</reference>
<dbReference type="GO" id="GO:0045944">
    <property type="term" value="P:positive regulation of transcription by RNA polymerase II"/>
    <property type="evidence" value="ECO:0007669"/>
    <property type="project" value="InterPro"/>
</dbReference>
<dbReference type="EMBL" id="AAZO01006331">
    <property type="status" value="NOT_ANNOTATED_CDS"/>
    <property type="molecule type" value="Genomic_DNA"/>
</dbReference>